<protein>
    <submittedName>
        <fullName evidence="2">Uncharacterized protein</fullName>
    </submittedName>
</protein>
<gene>
    <name evidence="2" type="ORF">COLO4_33445</name>
</gene>
<comment type="caution">
    <text evidence="2">The sequence shown here is derived from an EMBL/GenBank/DDBJ whole genome shotgun (WGS) entry which is preliminary data.</text>
</comment>
<evidence type="ECO:0000313" key="3">
    <source>
        <dbReference type="Proteomes" id="UP000187203"/>
    </source>
</evidence>
<organism evidence="2 3">
    <name type="scientific">Corchorus olitorius</name>
    <dbReference type="NCBI Taxonomy" id="93759"/>
    <lineage>
        <taxon>Eukaryota</taxon>
        <taxon>Viridiplantae</taxon>
        <taxon>Streptophyta</taxon>
        <taxon>Embryophyta</taxon>
        <taxon>Tracheophyta</taxon>
        <taxon>Spermatophyta</taxon>
        <taxon>Magnoliopsida</taxon>
        <taxon>eudicotyledons</taxon>
        <taxon>Gunneridae</taxon>
        <taxon>Pentapetalae</taxon>
        <taxon>rosids</taxon>
        <taxon>malvids</taxon>
        <taxon>Malvales</taxon>
        <taxon>Malvaceae</taxon>
        <taxon>Grewioideae</taxon>
        <taxon>Apeibeae</taxon>
        <taxon>Corchorus</taxon>
    </lineage>
</organism>
<evidence type="ECO:0000256" key="1">
    <source>
        <dbReference type="SAM" id="SignalP"/>
    </source>
</evidence>
<name>A0A1R3GTD8_9ROSI</name>
<reference evidence="3" key="1">
    <citation type="submission" date="2013-09" db="EMBL/GenBank/DDBJ databases">
        <title>Corchorus olitorius genome sequencing.</title>
        <authorList>
            <person name="Alam M."/>
            <person name="Haque M.S."/>
            <person name="Islam M.S."/>
            <person name="Emdad E.M."/>
            <person name="Islam M.M."/>
            <person name="Ahmed B."/>
            <person name="Halim A."/>
            <person name="Hossen Q.M.M."/>
            <person name="Hossain M.Z."/>
            <person name="Ahmed R."/>
            <person name="Khan M.M."/>
            <person name="Islam R."/>
            <person name="Rashid M.M."/>
            <person name="Khan S.A."/>
            <person name="Rahman M.S."/>
            <person name="Alam M."/>
            <person name="Yahiya A.S."/>
            <person name="Khan M.S."/>
            <person name="Azam M.S."/>
            <person name="Haque T."/>
            <person name="Lashkar M.Z.H."/>
            <person name="Akhand A.I."/>
            <person name="Morshed G."/>
            <person name="Roy S."/>
            <person name="Uddin K.S."/>
            <person name="Rabeya T."/>
            <person name="Hossain A.S."/>
            <person name="Chowdhury A."/>
            <person name="Snigdha A.R."/>
            <person name="Mortoza M.S."/>
            <person name="Matin S.A."/>
            <person name="Hoque S.M.E."/>
            <person name="Islam M.K."/>
            <person name="Roy D.K."/>
            <person name="Haider R."/>
            <person name="Moosa M.M."/>
            <person name="Elias S.M."/>
            <person name="Hasan A.M."/>
            <person name="Jahan S."/>
            <person name="Shafiuddin M."/>
            <person name="Mahmood N."/>
            <person name="Shommy N.S."/>
        </authorList>
    </citation>
    <scope>NUCLEOTIDE SEQUENCE [LARGE SCALE GENOMIC DNA]</scope>
    <source>
        <strain evidence="3">cv. O-4</strain>
    </source>
</reference>
<dbReference type="AlphaFoldDB" id="A0A1R3GTD8"/>
<feature type="chain" id="PRO_5012526045" evidence="1">
    <location>
        <begin position="29"/>
        <end position="62"/>
    </location>
</feature>
<dbReference type="Proteomes" id="UP000187203">
    <property type="component" value="Unassembled WGS sequence"/>
</dbReference>
<dbReference type="EMBL" id="AWUE01021673">
    <property type="protein sequence ID" value="OMO61375.1"/>
    <property type="molecule type" value="Genomic_DNA"/>
</dbReference>
<accession>A0A1R3GTD8</accession>
<sequence length="62" mass="7031">MPESEMRLSRKGCTSMAVLLVVFEAVKAEQLKVVGFLELLIYSNTIVERTLKATFEKNSRKP</sequence>
<proteinExistence type="predicted"/>
<feature type="signal peptide" evidence="1">
    <location>
        <begin position="1"/>
        <end position="28"/>
    </location>
</feature>
<evidence type="ECO:0000313" key="2">
    <source>
        <dbReference type="EMBL" id="OMO61375.1"/>
    </source>
</evidence>
<keyword evidence="1" id="KW-0732">Signal</keyword>
<keyword evidence="3" id="KW-1185">Reference proteome</keyword>